<evidence type="ECO:0000256" key="3">
    <source>
        <dbReference type="ARBA" id="ARBA00022605"/>
    </source>
</evidence>
<proteinExistence type="predicted"/>
<dbReference type="Proteomes" id="UP000050761">
    <property type="component" value="Unassembled WGS sequence"/>
</dbReference>
<comment type="pathway">
    <text evidence="6">Amino-acid biosynthesis.</text>
</comment>
<dbReference type="WBParaSite" id="HPBE_0001710401-mRNA-1">
    <property type="protein sequence ID" value="HPBE_0001710401-mRNA-1"/>
    <property type="gene ID" value="HPBE_0001710401"/>
</dbReference>
<dbReference type="AlphaFoldDB" id="A0A183G603"/>
<name>A0A183G603_HELPZ</name>
<reference evidence="9" key="2">
    <citation type="submission" date="2019-09" db="UniProtKB">
        <authorList>
            <consortium name="WormBaseParasite"/>
        </authorList>
    </citation>
    <scope>IDENTIFICATION</scope>
</reference>
<evidence type="ECO:0000256" key="2">
    <source>
        <dbReference type="ARBA" id="ARBA00022576"/>
    </source>
</evidence>
<dbReference type="InterPro" id="IPR022278">
    <property type="entry name" value="Pser_aminoTfrase"/>
</dbReference>
<dbReference type="GO" id="GO:0004648">
    <property type="term" value="F:O-phospho-L-serine:2-oxoglutarate aminotransferase activity"/>
    <property type="evidence" value="ECO:0007669"/>
    <property type="project" value="InterPro"/>
</dbReference>
<evidence type="ECO:0000256" key="6">
    <source>
        <dbReference type="ARBA" id="ARBA00029440"/>
    </source>
</evidence>
<dbReference type="GO" id="GO:0030170">
    <property type="term" value="F:pyridoxal phosphate binding"/>
    <property type="evidence" value="ECO:0007669"/>
    <property type="project" value="TreeGrafter"/>
</dbReference>
<dbReference type="Gene3D" id="2.30.30.40">
    <property type="entry name" value="SH3 Domains"/>
    <property type="match status" value="1"/>
</dbReference>
<dbReference type="InterPro" id="IPR015422">
    <property type="entry name" value="PyrdxlP-dep_Trfase_small"/>
</dbReference>
<dbReference type="SUPFAM" id="SSF53383">
    <property type="entry name" value="PLP-dependent transferases"/>
    <property type="match status" value="1"/>
</dbReference>
<accession>A0A183G603</accession>
<dbReference type="Gene3D" id="3.90.1150.10">
    <property type="entry name" value="Aspartate Aminotransferase, domain 1"/>
    <property type="match status" value="1"/>
</dbReference>
<keyword evidence="2" id="KW-0032">Aminotransferase</keyword>
<dbReference type="PANTHER" id="PTHR43247">
    <property type="entry name" value="PHOSPHOSERINE AMINOTRANSFERASE"/>
    <property type="match status" value="1"/>
</dbReference>
<keyword evidence="5" id="KW-0663">Pyridoxal phosphate</keyword>
<reference evidence="7 8" key="1">
    <citation type="submission" date="2018-11" db="EMBL/GenBank/DDBJ databases">
        <authorList>
            <consortium name="Pathogen Informatics"/>
        </authorList>
    </citation>
    <scope>NUCLEOTIDE SEQUENCE [LARGE SCALE GENOMIC DNA]</scope>
</reference>
<dbReference type="InterPro" id="IPR015424">
    <property type="entry name" value="PyrdxlP-dep_Trfase"/>
</dbReference>
<keyword evidence="4" id="KW-0808">Transferase</keyword>
<protein>
    <submittedName>
        <fullName evidence="9">Dirigent protein</fullName>
    </submittedName>
</protein>
<dbReference type="SUPFAM" id="SSF50044">
    <property type="entry name" value="SH3-domain"/>
    <property type="match status" value="1"/>
</dbReference>
<evidence type="ECO:0000256" key="1">
    <source>
        <dbReference type="ARBA" id="ARBA00001933"/>
    </source>
</evidence>
<dbReference type="GO" id="GO:0005737">
    <property type="term" value="C:cytoplasm"/>
    <property type="evidence" value="ECO:0007669"/>
    <property type="project" value="TreeGrafter"/>
</dbReference>
<comment type="cofactor">
    <cofactor evidence="1">
        <name>pyridoxal 5'-phosphate</name>
        <dbReference type="ChEBI" id="CHEBI:597326"/>
    </cofactor>
</comment>
<keyword evidence="3" id="KW-0028">Amino-acid biosynthesis</keyword>
<dbReference type="OrthoDB" id="1703350at2759"/>
<evidence type="ECO:0000313" key="7">
    <source>
        <dbReference type="EMBL" id="VDP07968.1"/>
    </source>
</evidence>
<sequence>MIVIGNICIAQCIISDKEVLVALYAYDSRADGDLSFKKGSIMYLLYQRGGGGQIMAFNSLRTPNLWFQGEESGNEARAIVAPSGKAKKNLGGFVNGGVDSIYEKNKVSSVEVRFLKGATEWGMISLKGQRSVGGTRASIYNAVTVEETSALAAWMWEFMDTHSSLMVLETTSRGDGRHLYTHMSLICYFICT</sequence>
<gene>
    <name evidence="7" type="ORF">HPBE_LOCUS17103</name>
</gene>
<dbReference type="PANTHER" id="PTHR43247:SF1">
    <property type="entry name" value="PHOSPHOSERINE AMINOTRANSFERASE"/>
    <property type="match status" value="1"/>
</dbReference>
<evidence type="ECO:0000256" key="4">
    <source>
        <dbReference type="ARBA" id="ARBA00022679"/>
    </source>
</evidence>
<dbReference type="InterPro" id="IPR036028">
    <property type="entry name" value="SH3-like_dom_sf"/>
</dbReference>
<dbReference type="GO" id="GO:0006564">
    <property type="term" value="P:L-serine biosynthetic process"/>
    <property type="evidence" value="ECO:0007669"/>
    <property type="project" value="InterPro"/>
</dbReference>
<dbReference type="EMBL" id="UZAH01029804">
    <property type="protein sequence ID" value="VDP07968.1"/>
    <property type="molecule type" value="Genomic_DNA"/>
</dbReference>
<keyword evidence="8" id="KW-1185">Reference proteome</keyword>
<evidence type="ECO:0000313" key="8">
    <source>
        <dbReference type="Proteomes" id="UP000050761"/>
    </source>
</evidence>
<evidence type="ECO:0000313" key="9">
    <source>
        <dbReference type="WBParaSite" id="HPBE_0001710401-mRNA-1"/>
    </source>
</evidence>
<evidence type="ECO:0000256" key="5">
    <source>
        <dbReference type="ARBA" id="ARBA00022898"/>
    </source>
</evidence>
<accession>A0A3P8BE59</accession>
<organism evidence="8 9">
    <name type="scientific">Heligmosomoides polygyrus</name>
    <name type="common">Parasitic roundworm</name>
    <dbReference type="NCBI Taxonomy" id="6339"/>
    <lineage>
        <taxon>Eukaryota</taxon>
        <taxon>Metazoa</taxon>
        <taxon>Ecdysozoa</taxon>
        <taxon>Nematoda</taxon>
        <taxon>Chromadorea</taxon>
        <taxon>Rhabditida</taxon>
        <taxon>Rhabditina</taxon>
        <taxon>Rhabditomorpha</taxon>
        <taxon>Strongyloidea</taxon>
        <taxon>Heligmosomidae</taxon>
        <taxon>Heligmosomoides</taxon>
    </lineage>
</organism>